<keyword evidence="1 7" id="KW-0028">Amino-acid biosynthesis</keyword>
<sequence length="170" mass="19532">MKNIVLIGMPSSGKTTVGKPLSKKMGMGFVDTDKLILDREKKPLRDIVIEDGLDKFLSIQEKIVLDLNVENHVISTGGSIVYNEKAMEHLKKFGFIVYLKLGIDELEKRITTERRFARNKEQSFLDIYNERTPLYEKYANVVIECDGKKVDTIVNEIGTIYKNNVKREMM</sequence>
<comment type="similarity">
    <text evidence="7">Belongs to the shikimate kinase family.</text>
</comment>
<dbReference type="EMBL" id="CP025197">
    <property type="protein sequence ID" value="AUG57538.1"/>
    <property type="molecule type" value="Genomic_DNA"/>
</dbReference>
<evidence type="ECO:0000256" key="2">
    <source>
        <dbReference type="ARBA" id="ARBA00022679"/>
    </source>
</evidence>
<dbReference type="InterPro" id="IPR027417">
    <property type="entry name" value="P-loop_NTPase"/>
</dbReference>
<dbReference type="GO" id="GO:0009073">
    <property type="term" value="P:aromatic amino acid family biosynthetic process"/>
    <property type="evidence" value="ECO:0007669"/>
    <property type="project" value="UniProtKB-KW"/>
</dbReference>
<dbReference type="GO" id="GO:0004765">
    <property type="term" value="F:shikimate kinase activity"/>
    <property type="evidence" value="ECO:0007669"/>
    <property type="project" value="UniProtKB-UniRule"/>
</dbReference>
<comment type="caution">
    <text evidence="7">Lacks conserved residue(s) required for the propagation of feature annotation.</text>
</comment>
<dbReference type="GO" id="GO:0005524">
    <property type="term" value="F:ATP binding"/>
    <property type="evidence" value="ECO:0007669"/>
    <property type="project" value="UniProtKB-UniRule"/>
</dbReference>
<comment type="function">
    <text evidence="7">Catalyzes the specific phosphorylation of the 3-hydroxyl group of shikimic acid using ATP as a cosubstrate.</text>
</comment>
<proteinExistence type="inferred from homology"/>
<dbReference type="GO" id="GO:0008652">
    <property type="term" value="P:amino acid biosynthetic process"/>
    <property type="evidence" value="ECO:0007669"/>
    <property type="project" value="UniProtKB-KW"/>
</dbReference>
<dbReference type="InterPro" id="IPR031322">
    <property type="entry name" value="Shikimate/glucono_kinase"/>
</dbReference>
<feature type="binding site" evidence="7">
    <location>
        <position position="114"/>
    </location>
    <ligand>
        <name>ATP</name>
        <dbReference type="ChEBI" id="CHEBI:30616"/>
    </ligand>
</feature>
<dbReference type="GO" id="GO:0005829">
    <property type="term" value="C:cytosol"/>
    <property type="evidence" value="ECO:0007669"/>
    <property type="project" value="TreeGrafter"/>
</dbReference>
<feature type="binding site" evidence="7">
    <location>
        <position position="78"/>
    </location>
    <ligand>
        <name>substrate</name>
    </ligand>
</feature>
<keyword evidence="10" id="KW-1185">Reference proteome</keyword>
<feature type="binding site" evidence="7">
    <location>
        <position position="33"/>
    </location>
    <ligand>
        <name>substrate</name>
    </ligand>
</feature>
<keyword evidence="7" id="KW-0460">Magnesium</keyword>
<comment type="subcellular location">
    <subcellularLocation>
        <location evidence="7">Cytoplasm</location>
    </subcellularLocation>
</comment>
<dbReference type="PANTHER" id="PTHR21087">
    <property type="entry name" value="SHIKIMATE KINASE"/>
    <property type="match status" value="1"/>
</dbReference>
<evidence type="ECO:0000256" key="6">
    <source>
        <dbReference type="ARBA" id="ARBA00023141"/>
    </source>
</evidence>
<reference evidence="8 10" key="1">
    <citation type="submission" date="2017-12" db="EMBL/GenBank/DDBJ databases">
        <title>Complete genome sequence of Herbivorax saccincola GGR1, a novel Cellulosome-producing hydrolytic bacterium in a thermophilic biogas plant, established by Illumina and Nanopore MinION sequencing.</title>
        <authorList>
            <person name="Pechtl A."/>
            <person name="Ruckert C."/>
            <person name="Koeck D.E."/>
            <person name="Maus I."/>
            <person name="Winkler A."/>
            <person name="Kalinowski J."/>
            <person name="Puhler A."/>
            <person name="Schwarz W.W."/>
            <person name="Zverlov V.V."/>
            <person name="Schluter A."/>
            <person name="Liebl W."/>
        </authorList>
    </citation>
    <scope>NUCLEOTIDE SEQUENCE [LARGE SCALE GENOMIC DNA]</scope>
    <source>
        <strain evidence="8">GGR1</strain>
        <strain evidence="10">SR1</strain>
    </source>
</reference>
<dbReference type="OrthoDB" id="9800332at2"/>
<comment type="pathway">
    <text evidence="7">Metabolic intermediate biosynthesis; chorismate biosynthesis; chorismate from D-erythrose 4-phosphate and phosphoenolpyruvate: step 5/7.</text>
</comment>
<dbReference type="Proteomes" id="UP000239720">
    <property type="component" value="Unassembled WGS sequence"/>
</dbReference>
<dbReference type="CDD" id="cd00464">
    <property type="entry name" value="SK"/>
    <property type="match status" value="1"/>
</dbReference>
<keyword evidence="7" id="KW-0963">Cytoplasm</keyword>
<keyword evidence="3 7" id="KW-0547">Nucleotide-binding</keyword>
<feature type="binding site" evidence="7">
    <location>
        <position position="15"/>
    </location>
    <ligand>
        <name>Mg(2+)</name>
        <dbReference type="ChEBI" id="CHEBI:18420"/>
    </ligand>
</feature>
<evidence type="ECO:0000313" key="9">
    <source>
        <dbReference type="EMBL" id="PQQ67450.1"/>
    </source>
</evidence>
<evidence type="ECO:0000313" key="10">
    <source>
        <dbReference type="Proteomes" id="UP000233534"/>
    </source>
</evidence>
<keyword evidence="2 7" id="KW-0808">Transferase</keyword>
<comment type="cofactor">
    <cofactor evidence="7">
        <name>Mg(2+)</name>
        <dbReference type="ChEBI" id="CHEBI:18420"/>
    </cofactor>
    <text evidence="7">Binds 1 Mg(2+) ion per subunit.</text>
</comment>
<dbReference type="Proteomes" id="UP000233534">
    <property type="component" value="Chromosome"/>
</dbReference>
<comment type="catalytic activity">
    <reaction evidence="7">
        <text>shikimate + ATP = 3-phosphoshikimate + ADP + H(+)</text>
        <dbReference type="Rhea" id="RHEA:13121"/>
        <dbReference type="ChEBI" id="CHEBI:15378"/>
        <dbReference type="ChEBI" id="CHEBI:30616"/>
        <dbReference type="ChEBI" id="CHEBI:36208"/>
        <dbReference type="ChEBI" id="CHEBI:145989"/>
        <dbReference type="ChEBI" id="CHEBI:456216"/>
        <dbReference type="EC" id="2.7.1.71"/>
    </reaction>
</comment>
<protein>
    <recommendedName>
        <fullName evidence="7">Shikimate kinase</fullName>
        <shortName evidence="7">SK</shortName>
        <ecNumber evidence="7">2.7.1.71</ecNumber>
    </recommendedName>
</protein>
<dbReference type="EMBL" id="NEMB01000003">
    <property type="protein sequence ID" value="PQQ67450.1"/>
    <property type="molecule type" value="Genomic_DNA"/>
</dbReference>
<dbReference type="PANTHER" id="PTHR21087:SF16">
    <property type="entry name" value="SHIKIMATE KINASE 1, CHLOROPLASTIC"/>
    <property type="match status" value="1"/>
</dbReference>
<feature type="binding site" evidence="7">
    <location>
        <begin position="11"/>
        <end position="16"/>
    </location>
    <ligand>
        <name>ATP</name>
        <dbReference type="ChEBI" id="CHEBI:30616"/>
    </ligand>
</feature>
<dbReference type="InterPro" id="IPR000623">
    <property type="entry name" value="Shikimate_kinase/TSH1"/>
</dbReference>
<dbReference type="Gene3D" id="3.40.50.300">
    <property type="entry name" value="P-loop containing nucleotide triphosphate hydrolases"/>
    <property type="match status" value="1"/>
</dbReference>
<evidence type="ECO:0000256" key="5">
    <source>
        <dbReference type="ARBA" id="ARBA00022840"/>
    </source>
</evidence>
<name>A0A2K9E556_9FIRM</name>
<dbReference type="RefSeq" id="WP_101300999.1">
    <property type="nucleotide sequence ID" value="NZ_CP025197.1"/>
</dbReference>
<dbReference type="UniPathway" id="UPA00053">
    <property type="reaction ID" value="UER00088"/>
</dbReference>
<evidence type="ECO:0000313" key="11">
    <source>
        <dbReference type="Proteomes" id="UP000239720"/>
    </source>
</evidence>
<keyword evidence="4 7" id="KW-0418">Kinase</keyword>
<dbReference type="PRINTS" id="PR01100">
    <property type="entry name" value="SHIKIMTKNASE"/>
</dbReference>
<keyword evidence="5 7" id="KW-0067">ATP-binding</keyword>
<dbReference type="SUPFAM" id="SSF52540">
    <property type="entry name" value="P-loop containing nucleoside triphosphate hydrolases"/>
    <property type="match status" value="1"/>
</dbReference>
<dbReference type="GO" id="GO:0009423">
    <property type="term" value="P:chorismate biosynthetic process"/>
    <property type="evidence" value="ECO:0007669"/>
    <property type="project" value="UniProtKB-UniRule"/>
</dbReference>
<dbReference type="EC" id="2.7.1.71" evidence="7"/>
<dbReference type="Pfam" id="PF01202">
    <property type="entry name" value="SKI"/>
    <property type="match status" value="1"/>
</dbReference>
<keyword evidence="6 7" id="KW-0057">Aromatic amino acid biosynthesis</keyword>
<reference evidence="9 11" key="2">
    <citation type="journal article" date="2018" name="Syst. Appl. Microbiol.">
        <title>Characterization and high-quality draft genome sequence of Herbivorax saccincola A7, an anaerobic, alkaliphilic, thermophilic, cellulolytic, and xylanolytic bacterium.</title>
        <authorList>
            <person name="Aikawa S."/>
            <person name="Baramee S."/>
            <person name="Sermsathanaswadi J."/>
            <person name="Thianheng P."/>
            <person name="Tachaapaikoon C."/>
            <person name="Shikata A."/>
            <person name="Waeonukul R."/>
            <person name="Pason P."/>
            <person name="Ratanakhanokchai K."/>
            <person name="Kosugi A."/>
        </authorList>
    </citation>
    <scope>NUCLEOTIDE SEQUENCE [LARGE SCALE GENOMIC DNA]</scope>
    <source>
        <strain evidence="9 11">A7</strain>
    </source>
</reference>
<gene>
    <name evidence="7 8" type="primary">aroK</name>
    <name evidence="9" type="ORF">B9R14_12305</name>
    <name evidence="8" type="ORF">HVS_08140</name>
</gene>
<keyword evidence="7" id="KW-0479">Metal-binding</keyword>
<dbReference type="HAMAP" id="MF_00109">
    <property type="entry name" value="Shikimate_kinase"/>
    <property type="match status" value="1"/>
</dbReference>
<evidence type="ECO:0000256" key="1">
    <source>
        <dbReference type="ARBA" id="ARBA00022605"/>
    </source>
</evidence>
<organism evidence="8 10">
    <name type="scientific">Acetivibrio saccincola</name>
    <dbReference type="NCBI Taxonomy" id="1677857"/>
    <lineage>
        <taxon>Bacteria</taxon>
        <taxon>Bacillati</taxon>
        <taxon>Bacillota</taxon>
        <taxon>Clostridia</taxon>
        <taxon>Eubacteriales</taxon>
        <taxon>Oscillospiraceae</taxon>
        <taxon>Acetivibrio</taxon>
    </lineage>
</organism>
<dbReference type="AlphaFoldDB" id="A0A2K9E556"/>
<evidence type="ECO:0000256" key="7">
    <source>
        <dbReference type="HAMAP-Rule" id="MF_00109"/>
    </source>
</evidence>
<evidence type="ECO:0000256" key="4">
    <source>
        <dbReference type="ARBA" id="ARBA00022777"/>
    </source>
</evidence>
<comment type="subunit">
    <text evidence="7">Monomer.</text>
</comment>
<dbReference type="KEGG" id="hsc:HVS_08140"/>
<dbReference type="GO" id="GO:0000287">
    <property type="term" value="F:magnesium ion binding"/>
    <property type="evidence" value="ECO:0007669"/>
    <property type="project" value="UniProtKB-UniRule"/>
</dbReference>
<evidence type="ECO:0000313" key="8">
    <source>
        <dbReference type="EMBL" id="AUG57538.1"/>
    </source>
</evidence>
<feature type="binding site" evidence="7">
    <location>
        <position position="131"/>
    </location>
    <ligand>
        <name>substrate</name>
    </ligand>
</feature>
<accession>A0A2K9E556</accession>
<evidence type="ECO:0000256" key="3">
    <source>
        <dbReference type="ARBA" id="ARBA00022741"/>
    </source>
</evidence>